<dbReference type="AlphaFoldDB" id="A0A8T1VA26"/>
<proteinExistence type="predicted"/>
<keyword evidence="3" id="KW-0808">Transferase</keyword>
<accession>A0A8T1VA26</accession>
<evidence type="ECO:0000313" key="4">
    <source>
        <dbReference type="Proteomes" id="UP000694044"/>
    </source>
</evidence>
<protein>
    <submittedName>
        <fullName evidence="3">Serine/threonine-protein kinase pim-3</fullName>
    </submittedName>
</protein>
<evidence type="ECO:0000256" key="1">
    <source>
        <dbReference type="SAM" id="Coils"/>
    </source>
</evidence>
<gene>
    <name evidence="3" type="primary">PIM3_4</name>
    <name evidence="3" type="ORF">PHYPSEUDO_013595</name>
</gene>
<comment type="caution">
    <text evidence="3">The sequence shown here is derived from an EMBL/GenBank/DDBJ whole genome shotgun (WGS) entry which is preliminary data.</text>
</comment>
<keyword evidence="4" id="KW-1185">Reference proteome</keyword>
<keyword evidence="1" id="KW-0175">Coiled coil</keyword>
<evidence type="ECO:0000313" key="3">
    <source>
        <dbReference type="EMBL" id="KAG7376404.1"/>
    </source>
</evidence>
<dbReference type="Proteomes" id="UP000694044">
    <property type="component" value="Unassembled WGS sequence"/>
</dbReference>
<keyword evidence="2" id="KW-0732">Signal</keyword>
<feature type="coiled-coil region" evidence="1">
    <location>
        <begin position="13"/>
        <end position="50"/>
    </location>
</feature>
<keyword evidence="3" id="KW-0418">Kinase</keyword>
<feature type="chain" id="PRO_5035870966" evidence="2">
    <location>
        <begin position="17"/>
        <end position="238"/>
    </location>
</feature>
<feature type="signal peptide" evidence="2">
    <location>
        <begin position="1"/>
        <end position="16"/>
    </location>
</feature>
<sequence length="238" mass="26418">MAANLIDLTVPGLASALVLLDTLETKYNELKAAQEVCARLDQRLKDFADELSKITPDTMKADELLRRLVVLIREFSKTITTFVELSFVKCVLKLDAFRQDVETYNERLDHIIKNDYGQPIGQTLEAAAVARPVRPRRSEHDPAAGCERVHHHIAAPRVMMPAVYRGAIHQAPATPVNDVQMSGFRWFSTAVLPNHLAAISNNVKGGVSLLCAFCEPREKPKIIRQVCGDPAAGIRHMS</sequence>
<dbReference type="EMBL" id="JAGDFM010000709">
    <property type="protein sequence ID" value="KAG7376404.1"/>
    <property type="molecule type" value="Genomic_DNA"/>
</dbReference>
<reference evidence="3" key="1">
    <citation type="submission" date="2021-02" db="EMBL/GenBank/DDBJ databases">
        <authorList>
            <person name="Palmer J.M."/>
        </authorList>
    </citation>
    <scope>NUCLEOTIDE SEQUENCE</scope>
    <source>
        <strain evidence="3">SCRP734</strain>
    </source>
</reference>
<evidence type="ECO:0000256" key="2">
    <source>
        <dbReference type="SAM" id="SignalP"/>
    </source>
</evidence>
<dbReference type="GO" id="GO:0016301">
    <property type="term" value="F:kinase activity"/>
    <property type="evidence" value="ECO:0007669"/>
    <property type="project" value="UniProtKB-KW"/>
</dbReference>
<name>A0A8T1VA26_9STRA</name>
<organism evidence="3 4">
    <name type="scientific">Phytophthora pseudosyringae</name>
    <dbReference type="NCBI Taxonomy" id="221518"/>
    <lineage>
        <taxon>Eukaryota</taxon>
        <taxon>Sar</taxon>
        <taxon>Stramenopiles</taxon>
        <taxon>Oomycota</taxon>
        <taxon>Peronosporomycetes</taxon>
        <taxon>Peronosporales</taxon>
        <taxon>Peronosporaceae</taxon>
        <taxon>Phytophthora</taxon>
    </lineage>
</organism>